<sequence length="110" mass="11626">MLDDLKTAVEPGQSLADLQARGFRVKTPLSFPPGTSAPHQSSGAVVQMMIQPDGSIQPGSPRTLKSVGEAQVSQAMEVGALSVQFDMDAVSPKPTEPVPYTTLFAVCNRQ</sequence>
<dbReference type="AlphaFoldDB" id="A0A3N7HL92"/>
<name>A0A3N7HL92_9BURK</name>
<dbReference type="EMBL" id="QUSW01000007">
    <property type="protein sequence ID" value="RQP22323.1"/>
    <property type="molecule type" value="Genomic_DNA"/>
</dbReference>
<keyword evidence="2" id="KW-1185">Reference proteome</keyword>
<organism evidence="1 2">
    <name type="scientific">Piscinibacter terrae</name>
    <dbReference type="NCBI Taxonomy" id="2496871"/>
    <lineage>
        <taxon>Bacteria</taxon>
        <taxon>Pseudomonadati</taxon>
        <taxon>Pseudomonadota</taxon>
        <taxon>Betaproteobacteria</taxon>
        <taxon>Burkholderiales</taxon>
        <taxon>Sphaerotilaceae</taxon>
        <taxon>Piscinibacter</taxon>
    </lineage>
</organism>
<proteinExistence type="predicted"/>
<comment type="caution">
    <text evidence="1">The sequence shown here is derived from an EMBL/GenBank/DDBJ whole genome shotgun (WGS) entry which is preliminary data.</text>
</comment>
<protein>
    <recommendedName>
        <fullName evidence="3">TonB C-terminal domain-containing protein</fullName>
    </recommendedName>
</protein>
<dbReference type="Proteomes" id="UP000267464">
    <property type="component" value="Unassembled WGS sequence"/>
</dbReference>
<evidence type="ECO:0000313" key="1">
    <source>
        <dbReference type="EMBL" id="RQP22323.1"/>
    </source>
</evidence>
<reference evidence="1 2" key="1">
    <citation type="submission" date="2018-08" db="EMBL/GenBank/DDBJ databases">
        <authorList>
            <person name="Khan S.A."/>
            <person name="Jeon C.O."/>
            <person name="Chun B.H."/>
            <person name="Jeong S.E."/>
        </authorList>
    </citation>
    <scope>NUCLEOTIDE SEQUENCE [LARGE SCALE GENOMIC DNA]</scope>
    <source>
        <strain evidence="1 2">S-16</strain>
    </source>
</reference>
<gene>
    <name evidence="1" type="ORF">DZC73_21940</name>
</gene>
<accession>A0A3N7HL92</accession>
<reference evidence="1 2" key="2">
    <citation type="submission" date="2018-12" db="EMBL/GenBank/DDBJ databases">
        <title>Rhizobacter gummiphilus sp. nov., a rubber-degrading bacterium isolated from the soil of a botanical garden in Japan.</title>
        <authorList>
            <person name="Shunsuke S.S."/>
        </authorList>
    </citation>
    <scope>NUCLEOTIDE SEQUENCE [LARGE SCALE GENOMIC DNA]</scope>
    <source>
        <strain evidence="1 2">S-16</strain>
    </source>
</reference>
<evidence type="ECO:0008006" key="3">
    <source>
        <dbReference type="Google" id="ProtNLM"/>
    </source>
</evidence>
<evidence type="ECO:0000313" key="2">
    <source>
        <dbReference type="Proteomes" id="UP000267464"/>
    </source>
</evidence>